<dbReference type="SMART" id="SM00257">
    <property type="entry name" value="LysM"/>
    <property type="match status" value="1"/>
</dbReference>
<organism evidence="4 5">
    <name type="scientific">Mycobacterium riyadhense</name>
    <dbReference type="NCBI Taxonomy" id="486698"/>
    <lineage>
        <taxon>Bacteria</taxon>
        <taxon>Bacillati</taxon>
        <taxon>Actinomycetota</taxon>
        <taxon>Actinomycetes</taxon>
        <taxon>Mycobacteriales</taxon>
        <taxon>Mycobacteriaceae</taxon>
        <taxon>Mycobacterium</taxon>
    </lineage>
</organism>
<comment type="caution">
    <text evidence="4">The sequence shown here is derived from an EMBL/GenBank/DDBJ whole genome shotgun (WGS) entry which is preliminary data.</text>
</comment>
<keyword evidence="2" id="KW-0812">Transmembrane</keyword>
<dbReference type="InterPro" id="IPR018392">
    <property type="entry name" value="LysM"/>
</dbReference>
<dbReference type="STRING" id="486698.AWC22_09235"/>
<feature type="compositionally biased region" description="Basic and acidic residues" evidence="1">
    <location>
        <begin position="23"/>
        <end position="35"/>
    </location>
</feature>
<dbReference type="Pfam" id="PF01476">
    <property type="entry name" value="LysM"/>
    <property type="match status" value="1"/>
</dbReference>
<keyword evidence="2" id="KW-0472">Membrane</keyword>
<feature type="domain" description="LysM" evidence="3">
    <location>
        <begin position="113"/>
        <end position="162"/>
    </location>
</feature>
<keyword evidence="2" id="KW-1133">Transmembrane helix</keyword>
<sequence length="164" mass="17255">MTIIQTVPPRTRSVRGPINGPIHEPRCGRAREAQSRRPGPYRPAGTPLRYHGTGVVISTASHRRRPVTVATTVGLALLAAMITLWLGLVANFGNLANGNSPGALTRVPDTLAVVRVLPGESLQSVAARVAPDAPVRQVADRIRELNALDSTVLSAGQTLIAPVG</sequence>
<gene>
    <name evidence="4" type="ORF">AWC22_09235</name>
</gene>
<evidence type="ECO:0000259" key="3">
    <source>
        <dbReference type="SMART" id="SM00257"/>
    </source>
</evidence>
<evidence type="ECO:0000313" key="5">
    <source>
        <dbReference type="Proteomes" id="UP000193087"/>
    </source>
</evidence>
<dbReference type="EMBL" id="LQPQ01000009">
    <property type="protein sequence ID" value="ORW87143.1"/>
    <property type="molecule type" value="Genomic_DNA"/>
</dbReference>
<name>A0A1X2DG37_9MYCO</name>
<proteinExistence type="predicted"/>
<accession>A0A1X2DG37</accession>
<keyword evidence="5" id="KW-1185">Reference proteome</keyword>
<dbReference type="AlphaFoldDB" id="A0A1X2DG37"/>
<feature type="region of interest" description="Disordered" evidence="1">
    <location>
        <begin position="1"/>
        <end position="47"/>
    </location>
</feature>
<dbReference type="Gene3D" id="3.10.350.10">
    <property type="entry name" value="LysM domain"/>
    <property type="match status" value="1"/>
</dbReference>
<dbReference type="GeneID" id="93494056"/>
<dbReference type="InterPro" id="IPR036779">
    <property type="entry name" value="LysM_dom_sf"/>
</dbReference>
<dbReference type="RefSeq" id="WP_085248670.1">
    <property type="nucleotide sequence ID" value="NZ_CAJMWI010000001.1"/>
</dbReference>
<dbReference type="Proteomes" id="UP000193087">
    <property type="component" value="Unassembled WGS sequence"/>
</dbReference>
<evidence type="ECO:0000256" key="2">
    <source>
        <dbReference type="SAM" id="Phobius"/>
    </source>
</evidence>
<dbReference type="OrthoDB" id="4751411at2"/>
<evidence type="ECO:0000256" key="1">
    <source>
        <dbReference type="SAM" id="MobiDB-lite"/>
    </source>
</evidence>
<evidence type="ECO:0000313" key="4">
    <source>
        <dbReference type="EMBL" id="ORW87143.1"/>
    </source>
</evidence>
<protein>
    <recommendedName>
        <fullName evidence="3">LysM domain-containing protein</fullName>
    </recommendedName>
</protein>
<feature type="transmembrane region" description="Helical" evidence="2">
    <location>
        <begin position="67"/>
        <end position="88"/>
    </location>
</feature>
<reference evidence="4 5" key="1">
    <citation type="submission" date="2016-01" db="EMBL/GenBank/DDBJ databases">
        <title>The new phylogeny of the genus Mycobacterium.</title>
        <authorList>
            <person name="Tarcisio F."/>
            <person name="Conor M."/>
            <person name="Antonella G."/>
            <person name="Elisabetta G."/>
            <person name="Giulia F.S."/>
            <person name="Sara T."/>
            <person name="Anna F."/>
            <person name="Clotilde B."/>
            <person name="Roberto B."/>
            <person name="Veronica D.S."/>
            <person name="Fabio R."/>
            <person name="Monica P."/>
            <person name="Olivier J."/>
            <person name="Enrico T."/>
            <person name="Nicola S."/>
        </authorList>
    </citation>
    <scope>NUCLEOTIDE SEQUENCE [LARGE SCALE GENOMIC DNA]</scope>
    <source>
        <strain evidence="4 5">DSM 45176</strain>
    </source>
</reference>